<evidence type="ECO:0000256" key="1">
    <source>
        <dbReference type="SAM" id="MobiDB-lite"/>
    </source>
</evidence>
<dbReference type="InterPro" id="IPR023214">
    <property type="entry name" value="HAD_sf"/>
</dbReference>
<feature type="compositionally biased region" description="Basic and acidic residues" evidence="1">
    <location>
        <begin position="1"/>
        <end position="16"/>
    </location>
</feature>
<comment type="caution">
    <text evidence="2">The sequence shown here is derived from an EMBL/GenBank/DDBJ whole genome shotgun (WGS) entry which is preliminary data.</text>
</comment>
<dbReference type="Gene3D" id="3.40.50.1000">
    <property type="entry name" value="HAD superfamily/HAD-like"/>
    <property type="match status" value="1"/>
</dbReference>
<accession>A0A9D2RPE7</accession>
<protein>
    <submittedName>
        <fullName evidence="2">Haloacid dehalogenase</fullName>
    </submittedName>
</protein>
<dbReference type="EMBL" id="DWZH01000079">
    <property type="protein sequence ID" value="HJB10838.1"/>
    <property type="molecule type" value="Genomic_DNA"/>
</dbReference>
<gene>
    <name evidence="2" type="ORF">H9786_09985</name>
</gene>
<dbReference type="InterPro" id="IPR036412">
    <property type="entry name" value="HAD-like_sf"/>
</dbReference>
<dbReference type="SUPFAM" id="SSF56784">
    <property type="entry name" value="HAD-like"/>
    <property type="match status" value="1"/>
</dbReference>
<organism evidence="2 3">
    <name type="scientific">Candidatus Brachybacterium merdavium</name>
    <dbReference type="NCBI Taxonomy" id="2838513"/>
    <lineage>
        <taxon>Bacteria</taxon>
        <taxon>Bacillati</taxon>
        <taxon>Actinomycetota</taxon>
        <taxon>Actinomycetes</taxon>
        <taxon>Micrococcales</taxon>
        <taxon>Dermabacteraceae</taxon>
        <taxon>Brachybacterium</taxon>
    </lineage>
</organism>
<evidence type="ECO:0000313" key="3">
    <source>
        <dbReference type="Proteomes" id="UP000823823"/>
    </source>
</evidence>
<reference evidence="2" key="1">
    <citation type="journal article" date="2021" name="PeerJ">
        <title>Extensive microbial diversity within the chicken gut microbiome revealed by metagenomics and culture.</title>
        <authorList>
            <person name="Gilroy R."/>
            <person name="Ravi A."/>
            <person name="Getino M."/>
            <person name="Pursley I."/>
            <person name="Horton D.L."/>
            <person name="Alikhan N.F."/>
            <person name="Baker D."/>
            <person name="Gharbi K."/>
            <person name="Hall N."/>
            <person name="Watson M."/>
            <person name="Adriaenssens E.M."/>
            <person name="Foster-Nyarko E."/>
            <person name="Jarju S."/>
            <person name="Secka A."/>
            <person name="Antonio M."/>
            <person name="Oren A."/>
            <person name="Chaudhuri R.R."/>
            <person name="La Ragione R."/>
            <person name="Hildebrand F."/>
            <person name="Pallen M.J."/>
        </authorList>
    </citation>
    <scope>NUCLEOTIDE SEQUENCE</scope>
    <source>
        <strain evidence="2">ChiHjej13B12-24818</strain>
    </source>
</reference>
<dbReference type="Proteomes" id="UP000823823">
    <property type="component" value="Unassembled WGS sequence"/>
</dbReference>
<sequence length="229" mass="24891">MVDDRRSDRDAHEPRAGSDSVRAVRTLVDRGEVDVVVSDLDGVLRVFDDGLWDRLDRELGADPGTSFAAILGHPVLADVIRGRAGHARWRELAVEHLSSVGTDPGRADAAVREWADTPAVVDQAVLTLLTGARELGLPVFVFTNGTDRVREEIEALGLGTLIGEGGRFLLNSADLGHAKPEHAAFRLAQQRVHDVIGREVDPARVLFLDDSCGHVRAAQQFGWRALHHG</sequence>
<name>A0A9D2RPE7_9MICO</name>
<dbReference type="Pfam" id="PF00702">
    <property type="entry name" value="Hydrolase"/>
    <property type="match status" value="1"/>
</dbReference>
<reference evidence="2" key="2">
    <citation type="submission" date="2021-04" db="EMBL/GenBank/DDBJ databases">
        <authorList>
            <person name="Gilroy R."/>
        </authorList>
    </citation>
    <scope>NUCLEOTIDE SEQUENCE</scope>
    <source>
        <strain evidence="2">ChiHjej13B12-24818</strain>
    </source>
</reference>
<evidence type="ECO:0000313" key="2">
    <source>
        <dbReference type="EMBL" id="HJB10838.1"/>
    </source>
</evidence>
<dbReference type="AlphaFoldDB" id="A0A9D2RPE7"/>
<feature type="region of interest" description="Disordered" evidence="1">
    <location>
        <begin position="1"/>
        <end position="20"/>
    </location>
</feature>
<proteinExistence type="predicted"/>